<dbReference type="HOGENOM" id="CLU_2255588_0_0_1"/>
<protein>
    <submittedName>
        <fullName evidence="2">Transmembrane protein, putative</fullName>
    </submittedName>
</protein>
<dbReference type="RefSeq" id="XP_001013019.1">
    <property type="nucleotide sequence ID" value="XM_001013019.1"/>
</dbReference>
<evidence type="ECO:0000256" key="1">
    <source>
        <dbReference type="SAM" id="MobiDB-lite"/>
    </source>
</evidence>
<organism evidence="2 3">
    <name type="scientific">Tetrahymena thermophila (strain SB210)</name>
    <dbReference type="NCBI Taxonomy" id="312017"/>
    <lineage>
        <taxon>Eukaryota</taxon>
        <taxon>Sar</taxon>
        <taxon>Alveolata</taxon>
        <taxon>Ciliophora</taxon>
        <taxon>Intramacronucleata</taxon>
        <taxon>Oligohymenophorea</taxon>
        <taxon>Hymenostomatida</taxon>
        <taxon>Tetrahymenina</taxon>
        <taxon>Tetrahymenidae</taxon>
        <taxon>Tetrahymena</taxon>
    </lineage>
</organism>
<keyword evidence="3" id="KW-1185">Reference proteome</keyword>
<name>Q237G7_TETTS</name>
<reference evidence="3" key="1">
    <citation type="journal article" date="2006" name="PLoS Biol.">
        <title>Macronuclear genome sequence of the ciliate Tetrahymena thermophila, a model eukaryote.</title>
        <authorList>
            <person name="Eisen J.A."/>
            <person name="Coyne R.S."/>
            <person name="Wu M."/>
            <person name="Wu D."/>
            <person name="Thiagarajan M."/>
            <person name="Wortman J.R."/>
            <person name="Badger J.H."/>
            <person name="Ren Q."/>
            <person name="Amedeo P."/>
            <person name="Jones K.M."/>
            <person name="Tallon L.J."/>
            <person name="Delcher A.L."/>
            <person name="Salzberg S.L."/>
            <person name="Silva J.C."/>
            <person name="Haas B.J."/>
            <person name="Majoros W.H."/>
            <person name="Farzad M."/>
            <person name="Carlton J.M."/>
            <person name="Smith R.K. Jr."/>
            <person name="Garg J."/>
            <person name="Pearlman R.E."/>
            <person name="Karrer K.M."/>
            <person name="Sun L."/>
            <person name="Manning G."/>
            <person name="Elde N.C."/>
            <person name="Turkewitz A.P."/>
            <person name="Asai D.J."/>
            <person name="Wilkes D.E."/>
            <person name="Wang Y."/>
            <person name="Cai H."/>
            <person name="Collins K."/>
            <person name="Stewart B.A."/>
            <person name="Lee S.R."/>
            <person name="Wilamowska K."/>
            <person name="Weinberg Z."/>
            <person name="Ruzzo W.L."/>
            <person name="Wloga D."/>
            <person name="Gaertig J."/>
            <person name="Frankel J."/>
            <person name="Tsao C.-C."/>
            <person name="Gorovsky M.A."/>
            <person name="Keeling P.J."/>
            <person name="Waller R.F."/>
            <person name="Patron N.J."/>
            <person name="Cherry J.M."/>
            <person name="Stover N.A."/>
            <person name="Krieger C.J."/>
            <person name="del Toro C."/>
            <person name="Ryder H.F."/>
            <person name="Williamson S.C."/>
            <person name="Barbeau R.A."/>
            <person name="Hamilton E.P."/>
            <person name="Orias E."/>
        </authorList>
    </citation>
    <scope>NUCLEOTIDE SEQUENCE [LARGE SCALE GENOMIC DNA]</scope>
    <source>
        <strain evidence="3">SB210</strain>
    </source>
</reference>
<proteinExistence type="predicted"/>
<dbReference type="AlphaFoldDB" id="Q237G7"/>
<keyword evidence="2" id="KW-0812">Transmembrane</keyword>
<evidence type="ECO:0000313" key="2">
    <source>
        <dbReference type="EMBL" id="EAR92774.1"/>
    </source>
</evidence>
<dbReference type="GeneID" id="7829919"/>
<accession>Q237G7</accession>
<feature type="region of interest" description="Disordered" evidence="1">
    <location>
        <begin position="1"/>
        <end position="24"/>
    </location>
</feature>
<dbReference type="InParanoid" id="Q237G7"/>
<sequence length="104" mass="12301">MNNNSQNFQYQYLQDPQYSNNSYNPQQVQLNQPLIYNQNSNYNEFSYQYPQYSVGINQNNYQQNSAFVINTNPNLINIQYSSPEIIYCTASIKSTKKIVMMEQE</sequence>
<dbReference type="Proteomes" id="UP000009168">
    <property type="component" value="Unassembled WGS sequence"/>
</dbReference>
<dbReference type="EMBL" id="GG662743">
    <property type="protein sequence ID" value="EAR92774.1"/>
    <property type="molecule type" value="Genomic_DNA"/>
</dbReference>
<keyword evidence="2" id="KW-0472">Membrane</keyword>
<evidence type="ECO:0000313" key="3">
    <source>
        <dbReference type="Proteomes" id="UP000009168"/>
    </source>
</evidence>
<dbReference type="KEGG" id="tet:TTHERM_00323180"/>
<gene>
    <name evidence="2" type="ORF">TTHERM_00323180</name>
</gene>